<dbReference type="SUPFAM" id="SSF103473">
    <property type="entry name" value="MFS general substrate transporter"/>
    <property type="match status" value="1"/>
</dbReference>
<evidence type="ECO:0000256" key="4">
    <source>
        <dbReference type="ARBA" id="ARBA00022475"/>
    </source>
</evidence>
<evidence type="ECO:0000256" key="8">
    <source>
        <dbReference type="RuleBase" id="RU365088"/>
    </source>
</evidence>
<evidence type="ECO:0000313" key="11">
    <source>
        <dbReference type="Proteomes" id="UP000776983"/>
    </source>
</evidence>
<dbReference type="InterPro" id="IPR004812">
    <property type="entry name" value="Efflux_drug-R_Bcr/CmlA"/>
</dbReference>
<accession>A0ABS8C8G5</accession>
<sequence length="400" mass="41838">MTSQTPSCTSASHNPPLWGLALLTFSGTLAMHIFIPALPAVATALHATASQMQLTITWYIIGLAVGQLIYGPLSDRFGRRPPLLAGLALYTVASFAALFASNAQMLIATRLLAALGGCAGMVLGRVIVRDTTRDTRDTAGRLALMNIMVVIGPGLAPTVGGLLAAHTGWRSIFAFLTLLGIANICYTWWLLPETRPVLPARRRVSPLREYWTLLGSRKYLGFALGGGLATTSIYAVVAAAPFVLSTQLGRPTSEVGIYLTLIICAMVIGYLLARVLLRRFTLKAVLLGSNFLSLLSAGAMLLCCVTGYLNVLTFILPAIVYSIAAGLTSPGAAAQAISVKPRLAGAASGLYGCGQMVIGAVCTVLAGLGTDHALSAALTLCASGLIGQWMLRGALIHRVG</sequence>
<feature type="domain" description="Major facilitator superfamily (MFS) profile" evidence="9">
    <location>
        <begin position="16"/>
        <end position="400"/>
    </location>
</feature>
<feature type="transmembrane region" description="Helical" evidence="8">
    <location>
        <begin position="314"/>
        <end position="337"/>
    </location>
</feature>
<organism evidence="10 11">
    <name type="scientific">Mesopusillimonas faecipullorum</name>
    <dbReference type="NCBI Taxonomy" id="2755040"/>
    <lineage>
        <taxon>Bacteria</taxon>
        <taxon>Pseudomonadati</taxon>
        <taxon>Pseudomonadota</taxon>
        <taxon>Betaproteobacteria</taxon>
        <taxon>Burkholderiales</taxon>
        <taxon>Alcaligenaceae</taxon>
        <taxon>Mesopusillimonas</taxon>
    </lineage>
</organism>
<feature type="transmembrane region" description="Helical" evidence="8">
    <location>
        <begin position="20"/>
        <end position="42"/>
    </location>
</feature>
<feature type="transmembrane region" description="Helical" evidence="8">
    <location>
        <begin position="54"/>
        <end position="71"/>
    </location>
</feature>
<dbReference type="EMBL" id="JACDXW010000001">
    <property type="protein sequence ID" value="MCB5362310.1"/>
    <property type="molecule type" value="Genomic_DNA"/>
</dbReference>
<comment type="similarity">
    <text evidence="2 8">Belongs to the major facilitator superfamily. Bcr/CmlA family.</text>
</comment>
<feature type="transmembrane region" description="Helical" evidence="8">
    <location>
        <begin position="219"/>
        <end position="243"/>
    </location>
</feature>
<dbReference type="InterPro" id="IPR036259">
    <property type="entry name" value="MFS_trans_sf"/>
</dbReference>
<comment type="caution">
    <text evidence="10">The sequence shown here is derived from an EMBL/GenBank/DDBJ whole genome shotgun (WGS) entry which is preliminary data.</text>
</comment>
<keyword evidence="6 8" id="KW-1133">Transmembrane helix</keyword>
<reference evidence="10 11" key="1">
    <citation type="submission" date="2020-07" db="EMBL/GenBank/DDBJ databases">
        <title>Pusillimonas sp. nov., isolated from poultry manure in Taiwan.</title>
        <authorList>
            <person name="Lin S.-Y."/>
            <person name="Tang Y.-S."/>
            <person name="Young C.-C."/>
        </authorList>
    </citation>
    <scope>NUCLEOTIDE SEQUENCE [LARGE SCALE GENOMIC DNA]</scope>
    <source>
        <strain evidence="10 11">CC-YST705</strain>
    </source>
</reference>
<dbReference type="CDD" id="cd17320">
    <property type="entry name" value="MFS_MdfA_MDR_like"/>
    <property type="match status" value="1"/>
</dbReference>
<evidence type="ECO:0000259" key="9">
    <source>
        <dbReference type="PROSITE" id="PS50850"/>
    </source>
</evidence>
<dbReference type="PANTHER" id="PTHR23502:SF132">
    <property type="entry name" value="POLYAMINE TRANSPORTER 2-RELATED"/>
    <property type="match status" value="1"/>
</dbReference>
<keyword evidence="7 8" id="KW-0472">Membrane</keyword>
<feature type="transmembrane region" description="Helical" evidence="8">
    <location>
        <begin position="349"/>
        <end position="368"/>
    </location>
</feature>
<evidence type="ECO:0000313" key="10">
    <source>
        <dbReference type="EMBL" id="MCB5362310.1"/>
    </source>
</evidence>
<keyword evidence="3 8" id="KW-0813">Transport</keyword>
<feature type="transmembrane region" description="Helical" evidence="8">
    <location>
        <begin position="171"/>
        <end position="191"/>
    </location>
</feature>
<evidence type="ECO:0000256" key="5">
    <source>
        <dbReference type="ARBA" id="ARBA00022692"/>
    </source>
</evidence>
<proteinExistence type="inferred from homology"/>
<keyword evidence="11" id="KW-1185">Reference proteome</keyword>
<feature type="transmembrane region" description="Helical" evidence="8">
    <location>
        <begin position="285"/>
        <end position="308"/>
    </location>
</feature>
<evidence type="ECO:0000256" key="1">
    <source>
        <dbReference type="ARBA" id="ARBA00004651"/>
    </source>
</evidence>
<feature type="transmembrane region" description="Helical" evidence="8">
    <location>
        <begin position="140"/>
        <end position="165"/>
    </location>
</feature>
<dbReference type="Proteomes" id="UP000776983">
    <property type="component" value="Unassembled WGS sequence"/>
</dbReference>
<gene>
    <name evidence="10" type="ORF">H0484_00850</name>
</gene>
<protein>
    <recommendedName>
        <fullName evidence="8">Bcr/CflA family efflux transporter</fullName>
    </recommendedName>
</protein>
<dbReference type="InterPro" id="IPR011701">
    <property type="entry name" value="MFS"/>
</dbReference>
<name>A0ABS8C8G5_9BURK</name>
<dbReference type="Pfam" id="PF07690">
    <property type="entry name" value="MFS_1"/>
    <property type="match status" value="1"/>
</dbReference>
<dbReference type="PROSITE" id="PS50850">
    <property type="entry name" value="MFS"/>
    <property type="match status" value="1"/>
</dbReference>
<comment type="subcellular location">
    <subcellularLocation>
        <location evidence="8">Cell inner membrane</location>
        <topology evidence="8">Multi-pass membrane protein</topology>
    </subcellularLocation>
    <subcellularLocation>
        <location evidence="1">Cell membrane</location>
        <topology evidence="1">Multi-pass membrane protein</topology>
    </subcellularLocation>
</comment>
<dbReference type="PANTHER" id="PTHR23502">
    <property type="entry name" value="MAJOR FACILITATOR SUPERFAMILY"/>
    <property type="match status" value="1"/>
</dbReference>
<keyword evidence="5 8" id="KW-0812">Transmembrane</keyword>
<dbReference type="InterPro" id="IPR020846">
    <property type="entry name" value="MFS_dom"/>
</dbReference>
<keyword evidence="4" id="KW-1003">Cell membrane</keyword>
<evidence type="ECO:0000256" key="7">
    <source>
        <dbReference type="ARBA" id="ARBA00023136"/>
    </source>
</evidence>
<evidence type="ECO:0000256" key="3">
    <source>
        <dbReference type="ARBA" id="ARBA00022448"/>
    </source>
</evidence>
<keyword evidence="8" id="KW-0997">Cell inner membrane</keyword>
<evidence type="ECO:0000256" key="6">
    <source>
        <dbReference type="ARBA" id="ARBA00022989"/>
    </source>
</evidence>
<feature type="transmembrane region" description="Helical" evidence="8">
    <location>
        <begin position="255"/>
        <end position="273"/>
    </location>
</feature>
<feature type="transmembrane region" description="Helical" evidence="8">
    <location>
        <begin position="374"/>
        <end position="391"/>
    </location>
</feature>
<dbReference type="NCBIfam" id="TIGR00710">
    <property type="entry name" value="efflux_Bcr_CflA"/>
    <property type="match status" value="1"/>
</dbReference>
<evidence type="ECO:0000256" key="2">
    <source>
        <dbReference type="ARBA" id="ARBA00006236"/>
    </source>
</evidence>
<dbReference type="RefSeq" id="WP_226952543.1">
    <property type="nucleotide sequence ID" value="NZ_JACDXW010000001.1"/>
</dbReference>
<feature type="transmembrane region" description="Helical" evidence="8">
    <location>
        <begin position="83"/>
        <end position="101"/>
    </location>
</feature>
<dbReference type="Gene3D" id="1.20.1720.10">
    <property type="entry name" value="Multidrug resistance protein D"/>
    <property type="match status" value="1"/>
</dbReference>
<feature type="transmembrane region" description="Helical" evidence="8">
    <location>
        <begin position="107"/>
        <end position="128"/>
    </location>
</feature>